<dbReference type="AlphaFoldDB" id="A0A4S4LKS3"/>
<accession>A0A4S4LKS3</accession>
<reference evidence="1 2" key="1">
    <citation type="submission" date="2019-02" db="EMBL/GenBank/DDBJ databases">
        <title>Genome sequencing of the rare red list fungi Bondarzewia mesenterica.</title>
        <authorList>
            <person name="Buettner E."/>
            <person name="Kellner H."/>
        </authorList>
    </citation>
    <scope>NUCLEOTIDE SEQUENCE [LARGE SCALE GENOMIC DNA]</scope>
    <source>
        <strain evidence="1 2">DSM 108281</strain>
    </source>
</reference>
<name>A0A4S4LKS3_9AGAM</name>
<evidence type="ECO:0000313" key="1">
    <source>
        <dbReference type="EMBL" id="THH12702.1"/>
    </source>
</evidence>
<protein>
    <submittedName>
        <fullName evidence="1">Uncharacterized protein</fullName>
    </submittedName>
</protein>
<keyword evidence="2" id="KW-1185">Reference proteome</keyword>
<comment type="caution">
    <text evidence="1">The sequence shown here is derived from an EMBL/GenBank/DDBJ whole genome shotgun (WGS) entry which is preliminary data.</text>
</comment>
<evidence type="ECO:0000313" key="2">
    <source>
        <dbReference type="Proteomes" id="UP000310158"/>
    </source>
</evidence>
<dbReference type="Proteomes" id="UP000310158">
    <property type="component" value="Unassembled WGS sequence"/>
</dbReference>
<gene>
    <name evidence="1" type="ORF">EW146_g7447</name>
</gene>
<dbReference type="EMBL" id="SGPL01000430">
    <property type="protein sequence ID" value="THH12702.1"/>
    <property type="molecule type" value="Genomic_DNA"/>
</dbReference>
<proteinExistence type="predicted"/>
<sequence>MARTTQYNPLYQTRDCPRLVAKPLARTAAAVAEGSGRAMYLSLNTHVHIQQKAKMCCREWVLLQGRCPCSRFVETPPGHATVRPYPEGAYPFTLLPLFMMHRPPPVPARACPRKRPFPHPHTIQHQYPVPSVSNDLFCYETHASSTWHGPRCSRLGRKRRFTGHNRDIGTLRLFCLRPSRYPRPNALITAPPKLLKAKLELGSRIAYCCTRVPECIIMAIPSPRHTPCVHTLPALLSVVPPVSPFLRLCNKRGWAARGARLHDFTPKLSTRTVGGADGTTTQHAPEAVYDASFTHSSLTSGLPIIEHG</sequence>
<organism evidence="1 2">
    <name type="scientific">Bondarzewia mesenterica</name>
    <dbReference type="NCBI Taxonomy" id="1095465"/>
    <lineage>
        <taxon>Eukaryota</taxon>
        <taxon>Fungi</taxon>
        <taxon>Dikarya</taxon>
        <taxon>Basidiomycota</taxon>
        <taxon>Agaricomycotina</taxon>
        <taxon>Agaricomycetes</taxon>
        <taxon>Russulales</taxon>
        <taxon>Bondarzewiaceae</taxon>
        <taxon>Bondarzewia</taxon>
    </lineage>
</organism>